<evidence type="ECO:0000313" key="2">
    <source>
        <dbReference type="Proteomes" id="UP001237642"/>
    </source>
</evidence>
<dbReference type="EMBL" id="JAUIZM010000001">
    <property type="protein sequence ID" value="KAK1402473.1"/>
    <property type="molecule type" value="Genomic_DNA"/>
</dbReference>
<reference evidence="1" key="1">
    <citation type="submission" date="2023-02" db="EMBL/GenBank/DDBJ databases">
        <title>Genome of toxic invasive species Heracleum sosnowskyi carries increased number of genes despite the absence of recent whole-genome duplications.</title>
        <authorList>
            <person name="Schelkunov M."/>
            <person name="Shtratnikova V."/>
            <person name="Makarenko M."/>
            <person name="Klepikova A."/>
            <person name="Omelchenko D."/>
            <person name="Novikova G."/>
            <person name="Obukhova E."/>
            <person name="Bogdanov V."/>
            <person name="Penin A."/>
            <person name="Logacheva M."/>
        </authorList>
    </citation>
    <scope>NUCLEOTIDE SEQUENCE</scope>
    <source>
        <strain evidence="1">Hsosn_3</strain>
        <tissue evidence="1">Leaf</tissue>
    </source>
</reference>
<keyword evidence="2" id="KW-1185">Reference proteome</keyword>
<reference evidence="1" key="2">
    <citation type="submission" date="2023-05" db="EMBL/GenBank/DDBJ databases">
        <authorList>
            <person name="Schelkunov M.I."/>
        </authorList>
    </citation>
    <scope>NUCLEOTIDE SEQUENCE</scope>
    <source>
        <strain evidence="1">Hsosn_3</strain>
        <tissue evidence="1">Leaf</tissue>
    </source>
</reference>
<dbReference type="Proteomes" id="UP001237642">
    <property type="component" value="Unassembled WGS sequence"/>
</dbReference>
<comment type="caution">
    <text evidence="1">The sequence shown here is derived from an EMBL/GenBank/DDBJ whole genome shotgun (WGS) entry which is preliminary data.</text>
</comment>
<sequence length="223" mass="25643">MIILVCLYGSFVYLGESLYSHCRFQLRSWSLDFPVTDGANGGYDFFCLPFMNTEEHGETSNRTTIVLFMAFYYLSCYSGLFRQGWSIGLQTAAQNIDPIGFTYDGNYIVKNDARRAIRNVASSDRFYLCDLGKSELKECTVPQDLRAIDYLVGNLVLLNEQTLDPFVELEATCSTKTTFVLCKRRPPKKKEKDDIMRKRQNKLQGIIRKYNSIYFYCLVCAGE</sequence>
<name>A0AAD8JEU8_9APIA</name>
<evidence type="ECO:0000313" key="1">
    <source>
        <dbReference type="EMBL" id="KAK1402473.1"/>
    </source>
</evidence>
<gene>
    <name evidence="1" type="ORF">POM88_002078</name>
</gene>
<protein>
    <submittedName>
        <fullName evidence="1">Uncharacterized protein</fullName>
    </submittedName>
</protein>
<proteinExistence type="predicted"/>
<organism evidence="1 2">
    <name type="scientific">Heracleum sosnowskyi</name>
    <dbReference type="NCBI Taxonomy" id="360622"/>
    <lineage>
        <taxon>Eukaryota</taxon>
        <taxon>Viridiplantae</taxon>
        <taxon>Streptophyta</taxon>
        <taxon>Embryophyta</taxon>
        <taxon>Tracheophyta</taxon>
        <taxon>Spermatophyta</taxon>
        <taxon>Magnoliopsida</taxon>
        <taxon>eudicotyledons</taxon>
        <taxon>Gunneridae</taxon>
        <taxon>Pentapetalae</taxon>
        <taxon>asterids</taxon>
        <taxon>campanulids</taxon>
        <taxon>Apiales</taxon>
        <taxon>Apiaceae</taxon>
        <taxon>Apioideae</taxon>
        <taxon>apioid superclade</taxon>
        <taxon>Tordylieae</taxon>
        <taxon>Tordyliinae</taxon>
        <taxon>Heracleum</taxon>
    </lineage>
</organism>
<accession>A0AAD8JEU8</accession>
<dbReference type="AlphaFoldDB" id="A0AAD8JEU8"/>